<sequence length="90" mass="9417">MAIAKRVNKQAAPEDVHAKAVDAFINSAPDSGKSTGLTAGRRRQISHALMQHKLDALDAMSAKLGISRAALINIGIDQVLNRGVSVGGED</sequence>
<gene>
    <name evidence="1" type="ORF">QNL30_02740</name>
</gene>
<dbReference type="Proteomes" id="UP001254709">
    <property type="component" value="Unassembled WGS sequence"/>
</dbReference>
<dbReference type="RefSeq" id="WP_312016285.1">
    <property type="nucleotide sequence ID" value="NZ_JASJMZ010000003.1"/>
</dbReference>
<organism evidence="1 2">
    <name type="scientific">Pseudomonas amygdali pv. morsprunorum</name>
    <dbReference type="NCBI Taxonomy" id="129138"/>
    <lineage>
        <taxon>Bacteria</taxon>
        <taxon>Pseudomonadati</taxon>
        <taxon>Pseudomonadota</taxon>
        <taxon>Gammaproteobacteria</taxon>
        <taxon>Pseudomonadales</taxon>
        <taxon>Pseudomonadaceae</taxon>
        <taxon>Pseudomonas</taxon>
        <taxon>Pseudomonas amygdali</taxon>
    </lineage>
</organism>
<dbReference type="EMBL" id="JASJMZ010000003">
    <property type="protein sequence ID" value="MDT3239586.1"/>
    <property type="molecule type" value="Genomic_DNA"/>
</dbReference>
<evidence type="ECO:0008006" key="3">
    <source>
        <dbReference type="Google" id="ProtNLM"/>
    </source>
</evidence>
<evidence type="ECO:0000313" key="2">
    <source>
        <dbReference type="Proteomes" id="UP001254709"/>
    </source>
</evidence>
<accession>A0AB35QYV2</accession>
<evidence type="ECO:0000313" key="1">
    <source>
        <dbReference type="EMBL" id="MDT3239586.1"/>
    </source>
</evidence>
<reference evidence="1" key="1">
    <citation type="submission" date="2023-05" db="EMBL/GenBank/DDBJ databases">
        <title>Development of a Genome-informed protocol for detection of Pseudomonas amygdali pv. morsprunorum using LAMP and PCR.</title>
        <authorList>
            <person name="Diaz D."/>
            <person name="Zamorano A."/>
            <person name="Garcia H."/>
            <person name="Ramos C."/>
            <person name="Cui W."/>
            <person name="Carreras C."/>
            <person name="Beltran M.F."/>
            <person name="Sagredo B."/>
            <person name="Pinto M."/>
            <person name="Fiore N."/>
        </authorList>
    </citation>
    <scope>NUCLEOTIDE SEQUENCE</scope>
    <source>
        <strain evidence="1">S2_Pam</strain>
    </source>
</reference>
<protein>
    <recommendedName>
        <fullName evidence="3">Ribbon-helix-helix protein CopG domain-containing protein</fullName>
    </recommendedName>
</protein>
<comment type="caution">
    <text evidence="1">The sequence shown here is derived from an EMBL/GenBank/DDBJ whole genome shotgun (WGS) entry which is preliminary data.</text>
</comment>
<dbReference type="AlphaFoldDB" id="A0AB35QYV2"/>
<proteinExistence type="predicted"/>
<name>A0AB35QYV2_PSEA0</name>